<keyword evidence="6" id="KW-1185">Reference proteome</keyword>
<proteinExistence type="predicted"/>
<evidence type="ECO:0000313" key="6">
    <source>
        <dbReference type="Proteomes" id="UP001139477"/>
    </source>
</evidence>
<dbReference type="PANTHER" id="PTHR47957">
    <property type="entry name" value="ATP-DEPENDENT HELICASE HRQ1"/>
    <property type="match status" value="1"/>
</dbReference>
<dbReference type="PROSITE" id="PS51192">
    <property type="entry name" value="HELICASE_ATP_BIND_1"/>
    <property type="match status" value="1"/>
</dbReference>
<evidence type="ECO:0000313" key="5">
    <source>
        <dbReference type="EMBL" id="MCP1169388.1"/>
    </source>
</evidence>
<accession>A0A9X2FXH4</accession>
<dbReference type="PROSITE" id="PS51194">
    <property type="entry name" value="HELICASE_CTER"/>
    <property type="match status" value="1"/>
</dbReference>
<keyword evidence="5" id="KW-0347">Helicase</keyword>
<dbReference type="InterPro" id="IPR018973">
    <property type="entry name" value="MZB"/>
</dbReference>
<dbReference type="InterPro" id="IPR014001">
    <property type="entry name" value="Helicase_ATP-bd"/>
</dbReference>
<dbReference type="Proteomes" id="UP001139477">
    <property type="component" value="Unassembled WGS sequence"/>
</dbReference>
<evidence type="ECO:0000259" key="3">
    <source>
        <dbReference type="PROSITE" id="PS51192"/>
    </source>
</evidence>
<dbReference type="Pfam" id="PF00270">
    <property type="entry name" value="DEAD"/>
    <property type="match status" value="1"/>
</dbReference>
<dbReference type="InterPro" id="IPR011545">
    <property type="entry name" value="DEAD/DEAH_box_helicase_dom"/>
</dbReference>
<dbReference type="InterPro" id="IPR001650">
    <property type="entry name" value="Helicase_C-like"/>
</dbReference>
<evidence type="ECO:0000256" key="1">
    <source>
        <dbReference type="ARBA" id="ARBA00022741"/>
    </source>
</evidence>
<dbReference type="GO" id="GO:0005524">
    <property type="term" value="F:ATP binding"/>
    <property type="evidence" value="ECO:0007669"/>
    <property type="project" value="UniProtKB-KW"/>
</dbReference>
<evidence type="ECO:0000259" key="4">
    <source>
        <dbReference type="PROSITE" id="PS51194"/>
    </source>
</evidence>
<keyword evidence="5" id="KW-0378">Hydrolase</keyword>
<dbReference type="SMART" id="SM00487">
    <property type="entry name" value="DEXDc"/>
    <property type="match status" value="1"/>
</dbReference>
<dbReference type="GO" id="GO:0003676">
    <property type="term" value="F:nucleic acid binding"/>
    <property type="evidence" value="ECO:0007669"/>
    <property type="project" value="InterPro"/>
</dbReference>
<organism evidence="5 6">
    <name type="scientific">Limimaricola litoreus</name>
    <dbReference type="NCBI Taxonomy" id="2955316"/>
    <lineage>
        <taxon>Bacteria</taxon>
        <taxon>Pseudomonadati</taxon>
        <taxon>Pseudomonadota</taxon>
        <taxon>Alphaproteobacteria</taxon>
        <taxon>Rhodobacterales</taxon>
        <taxon>Paracoccaceae</taxon>
        <taxon>Limimaricola</taxon>
    </lineage>
</organism>
<keyword evidence="2" id="KW-0067">ATP-binding</keyword>
<reference evidence="5" key="1">
    <citation type="submission" date="2022-06" db="EMBL/GenBank/DDBJ databases">
        <title>Limimaricola sediminis sp. nov., isolated from an intertidal sediment.</title>
        <authorList>
            <person name="Shao X."/>
        </authorList>
    </citation>
    <scope>NUCLEOTIDE SEQUENCE</scope>
    <source>
        <strain evidence="5">ASW11-118</strain>
    </source>
</reference>
<evidence type="ECO:0000256" key="2">
    <source>
        <dbReference type="ARBA" id="ARBA00022840"/>
    </source>
</evidence>
<dbReference type="Gene3D" id="3.40.50.300">
    <property type="entry name" value="P-loop containing nucleotide triphosphate hydrolases"/>
    <property type="match status" value="2"/>
</dbReference>
<feature type="domain" description="Helicase C-terminal" evidence="4">
    <location>
        <begin position="903"/>
        <end position="1084"/>
    </location>
</feature>
<name>A0A9X2FXH4_9RHOB</name>
<dbReference type="GO" id="GO:0006289">
    <property type="term" value="P:nucleotide-excision repair"/>
    <property type="evidence" value="ECO:0007669"/>
    <property type="project" value="TreeGrafter"/>
</dbReference>
<keyword evidence="1" id="KW-0547">Nucleotide-binding</keyword>
<dbReference type="SUPFAM" id="SSF52540">
    <property type="entry name" value="P-loop containing nucleoside triphosphate hydrolases"/>
    <property type="match status" value="2"/>
</dbReference>
<sequence length="1647" mass="181312">MTDLDPNSFRAHLNTTLGRFVSTSSPINEIRAPRLAEELRDRIGDLTFVKGPYVEMLPDFEKGRAMAELCGDGVLDPGWKAFEKNASSVWRRPLHAHQEAALLRDENFLVATGTGSGKTESFLYPLINSILAQGDLKRPGVRAILVYPLNALANDQLHRIASLLFRDLGDPGITLGRYTGQVKSRATREQEISRLRSTPSFVEAFGEDADVSENWLLSRSEMRAAPPHILITNYAMLEHILLLPTNRPLLANADLQAIVLDEIHTYAGAQAIEVAFLLRRLKAHLGIPDGKIRCIGTSASLDPGRKGELADFASHLFGEPFSGADAVITSRKKAHPRLSASPRPSGLSPQRWKEAGVLAAQARAAVQNGTPMAAEDWNFEAEISGFEELKVAANKPLGDGLIELLGGFEEIGVIAHRLQGDAVPIESLARDVFPDAGSDAIPALTGLIAIGVLAVSEDATVFPLLPARYHLISRSPDRVGIALGAGTEENVQEVVIGSETASDDRPAFELFVCRNCGEPYVEAWQGPLGFEPTQVFAERHLLRLVRGGMAAEHEIDHDDGHPPQLLYFDPLTGRPMEDEAAGSVELEDVHLHDDPDGGGKYLKRCVACNHLSTRYLEPVTTVRPGDEALAAVAAQTLLESLPRNESGQNPPMAGRNLLVFSDNRQDAAFFAPFFERTSREQAVRAAIMRAVDTSGTMDIDNLVGAVERELRADGLRLYKPGVVPVLETGANRQLRLKALIAAELSVFGRGRLSLEGFGLVGVDYKDIDRLVRAVQAKMPEPMKPHAEAFTRYLLKMIREHRALGEKGSGMIDLEDESIWTRIASQRNRCIVRNKNPHTDLGLALIPATGYQNRFTSLLRKMAQACGVEEFDDPQCHDILVNFWRGFEATSTMTEKHGVGRGLMFNQNLLVVPGREVHLYQCSRCGGRTQFDTAGVCPSMGCVGRLQEIPREERDQLATRNHYVARYNERPQLGIAREHTAAIASEVRSSIEEDFKAGEVNLLSCTTTMEMGVDLGDLEAVLCKNVPPSIANYQQRAGRAGRRAQVAPIVLTTARSGRFDRAAYEEFNDYLAAKPIVPYLSLDNAGFFQRHQLSMLLARYLDHRLAGYDRPGAPRLKDIFDETLTDAVRQAWEQDFSDWLASADLAVEAAARLGERLPPALAGIALDADGLRRELTKRIKSFADSAFGRWGLMQEALEDLETQRAQLEATDSKGFQKIDRRTMALRTQQRLYVGQFLVDQLSRRAVIPTYSFPVHSVSLEVINQGGQNADSALLELDRDGAIGISEYAPGSEVVAGGRVWTSDGISKRSKFTGDDAFIERAKYRVCDACKSPQITQAQQQPSPTCEQCGYQFPKSAGTRNFIRPHGFLTSAVDGQGRDPGASRIRPTVTDEALLLTEAPFSAYKETDLPGILTFHAPGSNRPDPELGRIITVNRGKQGGGFAWCRRCEHAVPARGTGPERAWQQETFLEPHENPRTGQTCHFDPTQSVWPIDLAHVFETDVRAFLFKGIPRDPDGNAIEDTIGLNRTLQEALRLGAADLLETDPRDLRALGQRLSGYPVVVLYDSVSGGAGYATRLTQEEGFKAVDLLMAARNILACQNPHCITSCTRCLNDYSNQRYWPDFERRPALAWIETMLLDAGAKIDPKWAA</sequence>
<dbReference type="Pfam" id="PF09369">
    <property type="entry name" value="MZB"/>
    <property type="match status" value="1"/>
</dbReference>
<dbReference type="InterPro" id="IPR027417">
    <property type="entry name" value="P-loop_NTPase"/>
</dbReference>
<dbReference type="GO" id="GO:0043138">
    <property type="term" value="F:3'-5' DNA helicase activity"/>
    <property type="evidence" value="ECO:0007669"/>
    <property type="project" value="TreeGrafter"/>
</dbReference>
<comment type="caution">
    <text evidence="5">The sequence shown here is derived from an EMBL/GenBank/DDBJ whole genome shotgun (WGS) entry which is preliminary data.</text>
</comment>
<dbReference type="SMART" id="SM00490">
    <property type="entry name" value="HELICc"/>
    <property type="match status" value="1"/>
</dbReference>
<dbReference type="RefSeq" id="WP_253332952.1">
    <property type="nucleotide sequence ID" value="NZ_JAMYXC010000197.1"/>
</dbReference>
<dbReference type="GO" id="GO:0036297">
    <property type="term" value="P:interstrand cross-link repair"/>
    <property type="evidence" value="ECO:0007669"/>
    <property type="project" value="TreeGrafter"/>
</dbReference>
<gene>
    <name evidence="5" type="ORF">NHG85_12790</name>
</gene>
<dbReference type="EMBL" id="JAMYXC010000197">
    <property type="protein sequence ID" value="MCP1169388.1"/>
    <property type="molecule type" value="Genomic_DNA"/>
</dbReference>
<feature type="domain" description="Helicase ATP-binding" evidence="3">
    <location>
        <begin position="99"/>
        <end position="319"/>
    </location>
</feature>
<dbReference type="PANTHER" id="PTHR47957:SF3">
    <property type="entry name" value="ATP-DEPENDENT HELICASE HRQ1"/>
    <property type="match status" value="1"/>
</dbReference>
<dbReference type="Pfam" id="PF00271">
    <property type="entry name" value="Helicase_C"/>
    <property type="match status" value="1"/>
</dbReference>
<protein>
    <submittedName>
        <fullName evidence="5">DEAD/DEAH box helicase</fullName>
    </submittedName>
</protein>